<sequence>MAISSIDDLLMGGSAPQHPMPTEEKFQDEPDPVEELEDETPEYDDAPEDDHTNDSDADEDETEEPEDDHPKEFDEDEYGNKKERMSKGMKDRLDRKEKQYQREVEERDRQIQDLRSQLANQGASREVQQAAKDFEYDPDAAGNWQQQLASFVKQTVNSMTRETQEAETRQRDAEAQQQFETKFRDGMSRFDDFREVIGSLPCEITNPMTLATRAMDNPAAFLYAAAKRHPTELERISKIRDPYGQMMEMGKLEERMRKNKPTTKAPRPLGRTQEDATTKSKPKERDTSGDDLLAKADAKRLTSVKQRLKGNR</sequence>
<protein>
    <recommendedName>
        <fullName evidence="5">Scaffolding protein</fullName>
    </recommendedName>
</protein>
<proteinExistence type="predicted"/>
<evidence type="ECO:0000313" key="3">
    <source>
        <dbReference type="EMBL" id="CAB4157379.1"/>
    </source>
</evidence>
<dbReference type="EMBL" id="LR796557">
    <property type="protein sequence ID" value="CAB4151153.1"/>
    <property type="molecule type" value="Genomic_DNA"/>
</dbReference>
<dbReference type="EMBL" id="LR796656">
    <property type="protein sequence ID" value="CAB4157379.1"/>
    <property type="molecule type" value="Genomic_DNA"/>
</dbReference>
<evidence type="ECO:0008006" key="5">
    <source>
        <dbReference type="Google" id="ProtNLM"/>
    </source>
</evidence>
<feature type="region of interest" description="Disordered" evidence="1">
    <location>
        <begin position="250"/>
        <end position="312"/>
    </location>
</feature>
<accession>A0A6J7X4B0</accession>
<evidence type="ECO:0000313" key="2">
    <source>
        <dbReference type="EMBL" id="CAB4151153.1"/>
    </source>
</evidence>
<feature type="compositionally biased region" description="Basic and acidic residues" evidence="1">
    <location>
        <begin position="272"/>
        <end position="300"/>
    </location>
</feature>
<dbReference type="EMBL" id="LR798345">
    <property type="protein sequence ID" value="CAB5225456.1"/>
    <property type="molecule type" value="Genomic_DNA"/>
</dbReference>
<feature type="region of interest" description="Disordered" evidence="1">
    <location>
        <begin position="1"/>
        <end position="126"/>
    </location>
</feature>
<feature type="compositionally biased region" description="Basic and acidic residues" evidence="1">
    <location>
        <begin position="68"/>
        <end position="112"/>
    </location>
</feature>
<organism evidence="4">
    <name type="scientific">uncultured Caudovirales phage</name>
    <dbReference type="NCBI Taxonomy" id="2100421"/>
    <lineage>
        <taxon>Viruses</taxon>
        <taxon>Duplodnaviria</taxon>
        <taxon>Heunggongvirae</taxon>
        <taxon>Uroviricota</taxon>
        <taxon>Caudoviricetes</taxon>
        <taxon>Peduoviridae</taxon>
        <taxon>Maltschvirus</taxon>
        <taxon>Maltschvirus maltsch</taxon>
    </lineage>
</organism>
<feature type="compositionally biased region" description="Acidic residues" evidence="1">
    <location>
        <begin position="55"/>
        <end position="67"/>
    </location>
</feature>
<gene>
    <name evidence="2" type="ORF">UFOVP590_3</name>
    <name evidence="3" type="ORF">UFOVP685_20</name>
    <name evidence="4" type="ORF">UFOVP750_32</name>
</gene>
<feature type="compositionally biased region" description="Acidic residues" evidence="1">
    <location>
        <begin position="29"/>
        <end position="48"/>
    </location>
</feature>
<evidence type="ECO:0000256" key="1">
    <source>
        <dbReference type="SAM" id="MobiDB-lite"/>
    </source>
</evidence>
<name>A0A6J7X4B0_9CAUD</name>
<reference evidence="4" key="1">
    <citation type="submission" date="2020-05" db="EMBL/GenBank/DDBJ databases">
        <authorList>
            <person name="Chiriac C."/>
            <person name="Salcher M."/>
            <person name="Ghai R."/>
            <person name="Kavagutti S V."/>
        </authorList>
    </citation>
    <scope>NUCLEOTIDE SEQUENCE</scope>
</reference>
<evidence type="ECO:0000313" key="4">
    <source>
        <dbReference type="EMBL" id="CAB5225456.1"/>
    </source>
</evidence>
<feature type="compositionally biased region" description="Polar residues" evidence="1">
    <location>
        <begin position="113"/>
        <end position="126"/>
    </location>
</feature>